<dbReference type="InterPro" id="IPR000711">
    <property type="entry name" value="ATPase_OSCP/dsu"/>
</dbReference>
<evidence type="ECO:0000256" key="4">
    <source>
        <dbReference type="ARBA" id="ARBA00023065"/>
    </source>
</evidence>
<name>A0A1F6UM95_9PROT</name>
<organism evidence="7 8">
    <name type="scientific">Candidatus Muproteobacteria bacterium RBG_19FT_COMBO_61_10</name>
    <dbReference type="NCBI Taxonomy" id="1817761"/>
    <lineage>
        <taxon>Bacteria</taxon>
        <taxon>Pseudomonadati</taxon>
        <taxon>Pseudomonadota</taxon>
        <taxon>Candidatus Muproteobacteria</taxon>
    </lineage>
</organism>
<evidence type="ECO:0000313" key="7">
    <source>
        <dbReference type="EMBL" id="OGI58476.1"/>
    </source>
</evidence>
<evidence type="ECO:0000256" key="6">
    <source>
        <dbReference type="ARBA" id="ARBA00023310"/>
    </source>
</evidence>
<protein>
    <submittedName>
        <fullName evidence="7">ATP synthase F1 subunit delta</fullName>
    </submittedName>
</protein>
<dbReference type="InterPro" id="IPR020781">
    <property type="entry name" value="ATPase_OSCP/d_CS"/>
</dbReference>
<dbReference type="PANTHER" id="PTHR11910">
    <property type="entry name" value="ATP SYNTHASE DELTA CHAIN"/>
    <property type="match status" value="1"/>
</dbReference>
<dbReference type="EMBL" id="MFSV01000077">
    <property type="protein sequence ID" value="OGI58476.1"/>
    <property type="molecule type" value="Genomic_DNA"/>
</dbReference>
<sequence>MVSAFAITPEQTGKIATALKKKFGREVSVTTSVDAALIGGMIIRAGDVVIDGSVRGKLLALASHLNR</sequence>
<evidence type="ECO:0000256" key="2">
    <source>
        <dbReference type="ARBA" id="ARBA00022448"/>
    </source>
</evidence>
<dbReference type="AlphaFoldDB" id="A0A1F6UM95"/>
<dbReference type="PROSITE" id="PS00389">
    <property type="entry name" value="ATPASE_DELTA"/>
    <property type="match status" value="1"/>
</dbReference>
<accession>A0A1F6UM95</accession>
<gene>
    <name evidence="7" type="ORF">A2V58_01035</name>
</gene>
<dbReference type="Pfam" id="PF00213">
    <property type="entry name" value="OSCP"/>
    <property type="match status" value="1"/>
</dbReference>
<keyword evidence="4" id="KW-0406">Ion transport</keyword>
<evidence type="ECO:0000256" key="1">
    <source>
        <dbReference type="ARBA" id="ARBA00004370"/>
    </source>
</evidence>
<evidence type="ECO:0000313" key="8">
    <source>
        <dbReference type="Proteomes" id="UP000177950"/>
    </source>
</evidence>
<dbReference type="GO" id="GO:0016020">
    <property type="term" value="C:membrane"/>
    <property type="evidence" value="ECO:0007669"/>
    <property type="project" value="UniProtKB-SubCell"/>
</dbReference>
<evidence type="ECO:0000256" key="3">
    <source>
        <dbReference type="ARBA" id="ARBA00022781"/>
    </source>
</evidence>
<keyword evidence="2" id="KW-0813">Transport</keyword>
<reference evidence="7 8" key="1">
    <citation type="journal article" date="2016" name="Nat. Commun.">
        <title>Thousands of microbial genomes shed light on interconnected biogeochemical processes in an aquifer system.</title>
        <authorList>
            <person name="Anantharaman K."/>
            <person name="Brown C.T."/>
            <person name="Hug L.A."/>
            <person name="Sharon I."/>
            <person name="Castelle C.J."/>
            <person name="Probst A.J."/>
            <person name="Thomas B.C."/>
            <person name="Singh A."/>
            <person name="Wilkins M.J."/>
            <person name="Karaoz U."/>
            <person name="Brodie E.L."/>
            <person name="Williams K.H."/>
            <person name="Hubbard S.S."/>
            <person name="Banfield J.F."/>
        </authorList>
    </citation>
    <scope>NUCLEOTIDE SEQUENCE [LARGE SCALE GENOMIC DNA]</scope>
</reference>
<comment type="caution">
    <text evidence="7">The sequence shown here is derived from an EMBL/GenBank/DDBJ whole genome shotgun (WGS) entry which is preliminary data.</text>
</comment>
<keyword evidence="3" id="KW-0375">Hydrogen ion transport</keyword>
<dbReference type="GO" id="GO:0046933">
    <property type="term" value="F:proton-transporting ATP synthase activity, rotational mechanism"/>
    <property type="evidence" value="ECO:0007669"/>
    <property type="project" value="InterPro"/>
</dbReference>
<evidence type="ECO:0000256" key="5">
    <source>
        <dbReference type="ARBA" id="ARBA00023136"/>
    </source>
</evidence>
<keyword evidence="6" id="KW-0066">ATP synthesis</keyword>
<keyword evidence="5" id="KW-0472">Membrane</keyword>
<dbReference type="Proteomes" id="UP000177950">
    <property type="component" value="Unassembled WGS sequence"/>
</dbReference>
<comment type="subcellular location">
    <subcellularLocation>
        <location evidence="1">Membrane</location>
    </subcellularLocation>
</comment>
<dbReference type="PRINTS" id="PR00125">
    <property type="entry name" value="ATPASEDELTA"/>
</dbReference>
<dbReference type="NCBIfam" id="TIGR01145">
    <property type="entry name" value="ATP_synt_delta"/>
    <property type="match status" value="1"/>
</dbReference>
<proteinExistence type="predicted"/>